<feature type="domain" description="Response regulatory" evidence="4">
    <location>
        <begin position="5"/>
        <end position="120"/>
    </location>
</feature>
<dbReference type="InterPro" id="IPR029787">
    <property type="entry name" value="Nucleotide_cyclase"/>
</dbReference>
<protein>
    <recommendedName>
        <fullName evidence="1">diguanylate cyclase</fullName>
        <ecNumber evidence="1">2.7.7.65</ecNumber>
    </recommendedName>
</protein>
<dbReference type="Pfam" id="PF00990">
    <property type="entry name" value="GGDEF"/>
    <property type="match status" value="1"/>
</dbReference>
<evidence type="ECO:0000256" key="1">
    <source>
        <dbReference type="ARBA" id="ARBA00012528"/>
    </source>
</evidence>
<dbReference type="CDD" id="cd17544">
    <property type="entry name" value="REC_2_GGDEF"/>
    <property type="match status" value="1"/>
</dbReference>
<reference evidence="6 7" key="1">
    <citation type="submission" date="2022-11" db="EMBL/GenBank/DDBJ databases">
        <title>Spartinivicinus poritis sp. nov., isolated from scleractinian coral Porites lutea.</title>
        <authorList>
            <person name="Zhang G."/>
            <person name="Cai L."/>
            <person name="Wei Q."/>
        </authorList>
    </citation>
    <scope>NUCLEOTIDE SEQUENCE [LARGE SCALE GENOMIC DNA]</scope>
    <source>
        <strain evidence="6 7">A2-2</strain>
    </source>
</reference>
<dbReference type="SUPFAM" id="SSF52172">
    <property type="entry name" value="CheY-like"/>
    <property type="match status" value="2"/>
</dbReference>
<evidence type="ECO:0000313" key="6">
    <source>
        <dbReference type="EMBL" id="MDE1464344.1"/>
    </source>
</evidence>
<name>A0ABT5UD90_9GAMM</name>
<dbReference type="SMART" id="SM00267">
    <property type="entry name" value="GGDEF"/>
    <property type="match status" value="1"/>
</dbReference>
<dbReference type="InterPro" id="IPR000160">
    <property type="entry name" value="GGDEF_dom"/>
</dbReference>
<evidence type="ECO:0000259" key="4">
    <source>
        <dbReference type="PROSITE" id="PS50110"/>
    </source>
</evidence>
<evidence type="ECO:0000313" key="7">
    <source>
        <dbReference type="Proteomes" id="UP001528823"/>
    </source>
</evidence>
<dbReference type="EC" id="2.7.7.65" evidence="1"/>
<evidence type="ECO:0000256" key="3">
    <source>
        <dbReference type="PROSITE-ProRule" id="PRU00169"/>
    </source>
</evidence>
<dbReference type="PROSITE" id="PS50887">
    <property type="entry name" value="GGDEF"/>
    <property type="match status" value="1"/>
</dbReference>
<comment type="catalytic activity">
    <reaction evidence="2">
        <text>2 GTP = 3',3'-c-di-GMP + 2 diphosphate</text>
        <dbReference type="Rhea" id="RHEA:24898"/>
        <dbReference type="ChEBI" id="CHEBI:33019"/>
        <dbReference type="ChEBI" id="CHEBI:37565"/>
        <dbReference type="ChEBI" id="CHEBI:58805"/>
        <dbReference type="EC" id="2.7.7.65"/>
    </reaction>
</comment>
<keyword evidence="7" id="KW-1185">Reference proteome</keyword>
<accession>A0ABT5UD90</accession>
<gene>
    <name evidence="6" type="ORF">ORQ98_20490</name>
</gene>
<dbReference type="EMBL" id="JAPMOU010000033">
    <property type="protein sequence ID" value="MDE1464344.1"/>
    <property type="molecule type" value="Genomic_DNA"/>
</dbReference>
<evidence type="ECO:0000256" key="2">
    <source>
        <dbReference type="ARBA" id="ARBA00034247"/>
    </source>
</evidence>
<dbReference type="PANTHER" id="PTHR45138:SF9">
    <property type="entry name" value="DIGUANYLATE CYCLASE DGCM-RELATED"/>
    <property type="match status" value="1"/>
</dbReference>
<feature type="domain" description="GGDEF" evidence="5">
    <location>
        <begin position="288"/>
        <end position="416"/>
    </location>
</feature>
<proteinExistence type="predicted"/>
<dbReference type="GO" id="GO:0052621">
    <property type="term" value="F:diguanylate cyclase activity"/>
    <property type="evidence" value="ECO:0007669"/>
    <property type="project" value="UniProtKB-EC"/>
</dbReference>
<dbReference type="CDD" id="cd01949">
    <property type="entry name" value="GGDEF"/>
    <property type="match status" value="1"/>
</dbReference>
<dbReference type="InterPro" id="IPR050469">
    <property type="entry name" value="Diguanylate_Cyclase"/>
</dbReference>
<keyword evidence="3" id="KW-0597">Phosphoprotein</keyword>
<feature type="domain" description="Response regulatory" evidence="4">
    <location>
        <begin position="128"/>
        <end position="245"/>
    </location>
</feature>
<dbReference type="PROSITE" id="PS50110">
    <property type="entry name" value="RESPONSE_REGULATORY"/>
    <property type="match status" value="2"/>
</dbReference>
<keyword evidence="6" id="KW-0808">Transferase</keyword>
<dbReference type="SMART" id="SM00448">
    <property type="entry name" value="REC"/>
    <property type="match status" value="2"/>
</dbReference>
<keyword evidence="6" id="KW-0548">Nucleotidyltransferase</keyword>
<evidence type="ECO:0000259" key="5">
    <source>
        <dbReference type="PROSITE" id="PS50887"/>
    </source>
</evidence>
<dbReference type="Proteomes" id="UP001528823">
    <property type="component" value="Unassembled WGS sequence"/>
</dbReference>
<feature type="modified residue" description="4-aspartylphosphate" evidence="3">
    <location>
        <position position="57"/>
    </location>
</feature>
<dbReference type="Gene3D" id="3.30.70.270">
    <property type="match status" value="1"/>
</dbReference>
<dbReference type="Gene3D" id="3.40.50.2300">
    <property type="match status" value="2"/>
</dbReference>
<sequence>MKGSAVLIVEDSPMVLKVLKHLFEAKQDLSPLFAATLSEAESYLNQSDSSYLVAVVDLNLPDAPNGEVVNKVLAANVPCIVLSGSYNDKKREALLDKGVVDYVLKESRYSYEYVIKLILRLQKNQFIKVLVVDDSKSTRAFIRKTLKQHLYQVLEAEDGIEALAMLQQQPDIRLMIVDYNMPNMNGYELVKNIRHKQNNKNLIIIGLSAEGSGALSAKFIKNGANDFLRKPFYHEELHCRLMHNLEEMELLEAVKDAANSDYLTGLSNRRYFFQVAEKLYENAVEQNKPLSLAMLDIDHFKQINDSYGHEVGDYVLTKVADVLKEKFSRFIVARLGGEEFCVLLKGLDVDKSQQLLDSFRCLVAEQKLTIGGIDIGFTISIGVTDNTYSSLSDMLAIADKCLYRAKQAGRNLLIID</sequence>
<dbReference type="InterPro" id="IPR011006">
    <property type="entry name" value="CheY-like_superfamily"/>
</dbReference>
<organism evidence="6 7">
    <name type="scientific">Spartinivicinus poritis</name>
    <dbReference type="NCBI Taxonomy" id="2994640"/>
    <lineage>
        <taxon>Bacteria</taxon>
        <taxon>Pseudomonadati</taxon>
        <taxon>Pseudomonadota</taxon>
        <taxon>Gammaproteobacteria</taxon>
        <taxon>Oceanospirillales</taxon>
        <taxon>Zooshikellaceae</taxon>
        <taxon>Spartinivicinus</taxon>
    </lineage>
</organism>
<dbReference type="RefSeq" id="WP_274690671.1">
    <property type="nucleotide sequence ID" value="NZ_JAPMOU010000033.1"/>
</dbReference>
<dbReference type="SUPFAM" id="SSF55073">
    <property type="entry name" value="Nucleotide cyclase"/>
    <property type="match status" value="1"/>
</dbReference>
<dbReference type="NCBIfam" id="TIGR00254">
    <property type="entry name" value="GGDEF"/>
    <property type="match status" value="1"/>
</dbReference>
<dbReference type="PANTHER" id="PTHR45138">
    <property type="entry name" value="REGULATORY COMPONENTS OF SENSORY TRANSDUCTION SYSTEM"/>
    <property type="match status" value="1"/>
</dbReference>
<dbReference type="Pfam" id="PF00072">
    <property type="entry name" value="Response_reg"/>
    <property type="match status" value="2"/>
</dbReference>
<comment type="caution">
    <text evidence="6">The sequence shown here is derived from an EMBL/GenBank/DDBJ whole genome shotgun (WGS) entry which is preliminary data.</text>
</comment>
<feature type="modified residue" description="4-aspartylphosphate" evidence="3">
    <location>
        <position position="178"/>
    </location>
</feature>
<dbReference type="InterPro" id="IPR043128">
    <property type="entry name" value="Rev_trsase/Diguanyl_cyclase"/>
</dbReference>
<dbReference type="InterPro" id="IPR001789">
    <property type="entry name" value="Sig_transdc_resp-reg_receiver"/>
</dbReference>